<dbReference type="InterPro" id="IPR001675">
    <property type="entry name" value="Glyco_trans_29"/>
</dbReference>
<dbReference type="InterPro" id="IPR038578">
    <property type="entry name" value="GT29-like_sf"/>
</dbReference>
<evidence type="ECO:0000256" key="6">
    <source>
        <dbReference type="ARBA" id="ARBA00022989"/>
    </source>
</evidence>
<evidence type="ECO:0000256" key="2">
    <source>
        <dbReference type="ARBA" id="ARBA00004308"/>
    </source>
</evidence>
<protein>
    <submittedName>
        <fullName evidence="9">Uncharacterized protein</fullName>
    </submittedName>
</protein>
<keyword evidence="5" id="KW-0812">Transmembrane</keyword>
<evidence type="ECO:0000256" key="5">
    <source>
        <dbReference type="ARBA" id="ARBA00022692"/>
    </source>
</evidence>
<sequence length="300" mass="34717">MKLDSARQALQQGHYSVDVLHAFAHQWQQRQSFRSWLDYMIAKRQFGYPLSACHLQRALTWHRQSRLQRWSKGIYRHKARQLLNLIAEAQHNVEMTPAVMPPYQSLVQAWRKQQNQHYQALVEELSNSRVIVVGNSPTLAGQKLGAQIDQHDVVIRFNQFSSEHTATVDIGQKLAIWVMAPGYDGPVPDAVDWIIIAGPQMLWWQQQWPQLINHRGAVLGVPLQSWRASVQQLHAPPSAGFLIIQWLRSFMPFKQLSITGFGIKPKLPYHHAIKGHQAVTRHNWPAEHQQLNKWIQQHPL</sequence>
<keyword evidence="4" id="KW-0808">Transferase</keyword>
<dbReference type="Pfam" id="PF00777">
    <property type="entry name" value="Glyco_transf_29"/>
    <property type="match status" value="1"/>
</dbReference>
<keyword evidence="8" id="KW-0325">Glycoprotein</keyword>
<organism evidence="9 10">
    <name type="scientific">Idiomarina aquatica</name>
    <dbReference type="NCBI Taxonomy" id="1327752"/>
    <lineage>
        <taxon>Bacteria</taxon>
        <taxon>Pseudomonadati</taxon>
        <taxon>Pseudomonadota</taxon>
        <taxon>Gammaproteobacteria</taxon>
        <taxon>Alteromonadales</taxon>
        <taxon>Idiomarinaceae</taxon>
        <taxon>Idiomarina</taxon>
    </lineage>
</organism>
<keyword evidence="3" id="KW-0328">Glycosyltransferase</keyword>
<reference evidence="10" key="1">
    <citation type="journal article" date="2018" name="Front. Microbiol.">
        <title>Genome-Based Analysis Reveals the Taxonomy and Diversity of the Family Idiomarinaceae.</title>
        <authorList>
            <person name="Liu Y."/>
            <person name="Lai Q."/>
            <person name="Shao Z."/>
        </authorList>
    </citation>
    <scope>NUCLEOTIDE SEQUENCE [LARGE SCALE GENOMIC DNA]</scope>
    <source>
        <strain evidence="10">SN-14</strain>
    </source>
</reference>
<keyword evidence="10" id="KW-1185">Reference proteome</keyword>
<accession>A0AA94EHG9</accession>
<evidence type="ECO:0000256" key="1">
    <source>
        <dbReference type="ARBA" id="ARBA00004167"/>
    </source>
</evidence>
<dbReference type="RefSeq" id="WP_126819529.1">
    <property type="nucleotide sequence ID" value="NZ_PIPS01000001.1"/>
</dbReference>
<dbReference type="Gene3D" id="3.90.1480.20">
    <property type="entry name" value="Glycosyl transferase family 29"/>
    <property type="match status" value="1"/>
</dbReference>
<evidence type="ECO:0000256" key="3">
    <source>
        <dbReference type="ARBA" id="ARBA00022676"/>
    </source>
</evidence>
<evidence type="ECO:0000313" key="10">
    <source>
        <dbReference type="Proteomes" id="UP000286680"/>
    </source>
</evidence>
<keyword evidence="7" id="KW-0472">Membrane</keyword>
<dbReference type="AlphaFoldDB" id="A0AA94EHG9"/>
<dbReference type="GO" id="GO:0008373">
    <property type="term" value="F:sialyltransferase activity"/>
    <property type="evidence" value="ECO:0007669"/>
    <property type="project" value="InterPro"/>
</dbReference>
<evidence type="ECO:0000313" key="9">
    <source>
        <dbReference type="EMBL" id="RUO45149.1"/>
    </source>
</evidence>
<evidence type="ECO:0000256" key="4">
    <source>
        <dbReference type="ARBA" id="ARBA00022679"/>
    </source>
</evidence>
<evidence type="ECO:0000256" key="7">
    <source>
        <dbReference type="ARBA" id="ARBA00023136"/>
    </source>
</evidence>
<dbReference type="GO" id="GO:0016020">
    <property type="term" value="C:membrane"/>
    <property type="evidence" value="ECO:0007669"/>
    <property type="project" value="UniProtKB-SubCell"/>
</dbReference>
<dbReference type="GO" id="GO:0012505">
    <property type="term" value="C:endomembrane system"/>
    <property type="evidence" value="ECO:0007669"/>
    <property type="project" value="UniProtKB-SubCell"/>
</dbReference>
<keyword evidence="6" id="KW-1133">Transmembrane helix</keyword>
<gene>
    <name evidence="9" type="ORF">CWE23_03775</name>
</gene>
<dbReference type="Proteomes" id="UP000286680">
    <property type="component" value="Unassembled WGS sequence"/>
</dbReference>
<dbReference type="EMBL" id="PIPS01000001">
    <property type="protein sequence ID" value="RUO45149.1"/>
    <property type="molecule type" value="Genomic_DNA"/>
</dbReference>
<comment type="caution">
    <text evidence="9">The sequence shown here is derived from an EMBL/GenBank/DDBJ whole genome shotgun (WGS) entry which is preliminary data.</text>
</comment>
<name>A0AA94EHG9_9GAMM</name>
<evidence type="ECO:0000256" key="8">
    <source>
        <dbReference type="ARBA" id="ARBA00023180"/>
    </source>
</evidence>
<proteinExistence type="predicted"/>
<comment type="subcellular location">
    <subcellularLocation>
        <location evidence="2">Endomembrane system</location>
    </subcellularLocation>
    <subcellularLocation>
        <location evidence="1">Membrane</location>
        <topology evidence="1">Single-pass membrane protein</topology>
    </subcellularLocation>
</comment>